<comment type="caution">
    <text evidence="2">The sequence shown here is derived from an EMBL/GenBank/DDBJ whole genome shotgun (WGS) entry which is preliminary data.</text>
</comment>
<feature type="coiled-coil region" evidence="1">
    <location>
        <begin position="105"/>
        <end position="136"/>
    </location>
</feature>
<proteinExistence type="predicted"/>
<evidence type="ECO:0000313" key="2">
    <source>
        <dbReference type="EMBL" id="GAA0164071.1"/>
    </source>
</evidence>
<organism evidence="2 3">
    <name type="scientific">Lithospermum erythrorhizon</name>
    <name type="common">Purple gromwell</name>
    <name type="synonym">Lithospermum officinale var. erythrorhizon</name>
    <dbReference type="NCBI Taxonomy" id="34254"/>
    <lineage>
        <taxon>Eukaryota</taxon>
        <taxon>Viridiplantae</taxon>
        <taxon>Streptophyta</taxon>
        <taxon>Embryophyta</taxon>
        <taxon>Tracheophyta</taxon>
        <taxon>Spermatophyta</taxon>
        <taxon>Magnoliopsida</taxon>
        <taxon>eudicotyledons</taxon>
        <taxon>Gunneridae</taxon>
        <taxon>Pentapetalae</taxon>
        <taxon>asterids</taxon>
        <taxon>lamiids</taxon>
        <taxon>Boraginales</taxon>
        <taxon>Boraginaceae</taxon>
        <taxon>Boraginoideae</taxon>
        <taxon>Lithospermeae</taxon>
        <taxon>Lithospermum</taxon>
    </lineage>
</organism>
<reference evidence="2 3" key="1">
    <citation type="submission" date="2024-01" db="EMBL/GenBank/DDBJ databases">
        <title>The complete chloroplast genome sequence of Lithospermum erythrorhizon: insights into the phylogenetic relationship among Boraginaceae species and the maternal lineages of purple gromwells.</title>
        <authorList>
            <person name="Okada T."/>
            <person name="Watanabe K."/>
        </authorList>
    </citation>
    <scope>NUCLEOTIDE SEQUENCE [LARGE SCALE GENOMIC DNA]</scope>
</reference>
<keyword evidence="3" id="KW-1185">Reference proteome</keyword>
<evidence type="ECO:0000256" key="1">
    <source>
        <dbReference type="SAM" id="Coils"/>
    </source>
</evidence>
<protein>
    <submittedName>
        <fullName evidence="2">Uncharacterized protein</fullName>
    </submittedName>
</protein>
<evidence type="ECO:0000313" key="3">
    <source>
        <dbReference type="Proteomes" id="UP001454036"/>
    </source>
</evidence>
<dbReference type="Proteomes" id="UP001454036">
    <property type="component" value="Unassembled WGS sequence"/>
</dbReference>
<name>A0AAV3QLD5_LITER</name>
<dbReference type="EMBL" id="BAABME010021739">
    <property type="protein sequence ID" value="GAA0164071.1"/>
    <property type="molecule type" value="Genomic_DNA"/>
</dbReference>
<keyword evidence="1" id="KW-0175">Coiled coil</keyword>
<accession>A0AAV3QLD5</accession>
<dbReference type="AlphaFoldDB" id="A0AAV3QLD5"/>
<sequence>MEDDETIVLYNNKIKNIANESFSLGKVMSNEKLNYCTTLIDDDSEDEEDQEEKVSNFVSFTAQSESPVDDSFLEESEDEDEMIEEDLLEDYKLLCSKWTELTRIYTKVEAEKGRLKEEVEKLLKTVEDRNKKIKGLNVQLQSFRRGLKMMNRSTNILEEILVMEKNAGDSIGIGYKRGMTNNQKGETKFMSSGGNQ</sequence>
<gene>
    <name evidence="2" type="ORF">LIER_39715</name>
</gene>